<name>A0ABT9ZQ20_9BACI</name>
<sequence length="276" mass="31923">MTKNHNNPADNIPSPGVLICDHFYQPRGYEVIRTAGAKNWLITYTLSGEGKFTLNDHIQIVKAGDMTLLKPDIVHQYETNNDHWEFVWAHFLPRTSWIELLNLPDKTKGLLFTSINETELKKRIIGCFQRMIRDNRGIEAFSLELSMNALEEILLTTNQWLQNSTKLDPRVQKVMHILSDRLKEHHTIDSLAKEVCLSPSRLSHLFRDQVGNTIMATLLAMRLRHAARLLEFTNLSITEIASDVGFKSPFYFTKQFTFHFGINPSTYRKNILIKLE</sequence>
<evidence type="ECO:0000256" key="3">
    <source>
        <dbReference type="ARBA" id="ARBA00023163"/>
    </source>
</evidence>
<protein>
    <submittedName>
        <fullName evidence="5">AraC family transcriptional regulator of arabinose operon</fullName>
    </submittedName>
</protein>
<feature type="domain" description="HTH araC/xylS-type" evidence="4">
    <location>
        <begin position="172"/>
        <end position="270"/>
    </location>
</feature>
<keyword evidence="2" id="KW-0238">DNA-binding</keyword>
<dbReference type="InterPro" id="IPR018062">
    <property type="entry name" value="HTH_AraC-typ_CS"/>
</dbReference>
<dbReference type="InterPro" id="IPR003313">
    <property type="entry name" value="AraC-bd"/>
</dbReference>
<keyword evidence="3" id="KW-0804">Transcription</keyword>
<dbReference type="RefSeq" id="WP_307321849.1">
    <property type="nucleotide sequence ID" value="NZ_JAUSUG010000002.1"/>
</dbReference>
<keyword evidence="1" id="KW-0805">Transcription regulation</keyword>
<evidence type="ECO:0000256" key="1">
    <source>
        <dbReference type="ARBA" id="ARBA00023015"/>
    </source>
</evidence>
<accession>A0ABT9ZQ20</accession>
<dbReference type="SUPFAM" id="SSF51215">
    <property type="entry name" value="Regulatory protein AraC"/>
    <property type="match status" value="1"/>
</dbReference>
<comment type="caution">
    <text evidence="5">The sequence shown here is derived from an EMBL/GenBank/DDBJ whole genome shotgun (WGS) entry which is preliminary data.</text>
</comment>
<dbReference type="PROSITE" id="PS01124">
    <property type="entry name" value="HTH_ARAC_FAMILY_2"/>
    <property type="match status" value="1"/>
</dbReference>
<dbReference type="InterPro" id="IPR020449">
    <property type="entry name" value="Tscrpt_reg_AraC-type_HTH"/>
</dbReference>
<dbReference type="Gene3D" id="1.10.10.60">
    <property type="entry name" value="Homeodomain-like"/>
    <property type="match status" value="2"/>
</dbReference>
<reference evidence="5 6" key="1">
    <citation type="submission" date="2023-07" db="EMBL/GenBank/DDBJ databases">
        <title>Genomic Encyclopedia of Type Strains, Phase IV (KMG-IV): sequencing the most valuable type-strain genomes for metagenomic binning, comparative biology and taxonomic classification.</title>
        <authorList>
            <person name="Goeker M."/>
        </authorList>
    </citation>
    <scope>NUCLEOTIDE SEQUENCE [LARGE SCALE GENOMIC DNA]</scope>
    <source>
        <strain evidence="5 6">DSM 9768</strain>
    </source>
</reference>
<dbReference type="InterPro" id="IPR037923">
    <property type="entry name" value="HTH-like"/>
</dbReference>
<evidence type="ECO:0000259" key="4">
    <source>
        <dbReference type="PROSITE" id="PS01124"/>
    </source>
</evidence>
<evidence type="ECO:0000313" key="5">
    <source>
        <dbReference type="EMBL" id="MDQ0253341.1"/>
    </source>
</evidence>
<dbReference type="PANTHER" id="PTHR43280">
    <property type="entry name" value="ARAC-FAMILY TRANSCRIPTIONAL REGULATOR"/>
    <property type="match status" value="1"/>
</dbReference>
<dbReference type="InterPro" id="IPR009057">
    <property type="entry name" value="Homeodomain-like_sf"/>
</dbReference>
<dbReference type="Gene3D" id="2.60.120.280">
    <property type="entry name" value="Regulatory protein AraC"/>
    <property type="match status" value="1"/>
</dbReference>
<proteinExistence type="predicted"/>
<evidence type="ECO:0000313" key="6">
    <source>
        <dbReference type="Proteomes" id="UP001230005"/>
    </source>
</evidence>
<dbReference type="Pfam" id="PF12833">
    <property type="entry name" value="HTH_18"/>
    <property type="match status" value="1"/>
</dbReference>
<dbReference type="EMBL" id="JAUSUG010000002">
    <property type="protein sequence ID" value="MDQ0253341.1"/>
    <property type="molecule type" value="Genomic_DNA"/>
</dbReference>
<dbReference type="SMART" id="SM00342">
    <property type="entry name" value="HTH_ARAC"/>
    <property type="match status" value="1"/>
</dbReference>
<keyword evidence="6" id="KW-1185">Reference proteome</keyword>
<dbReference type="InterPro" id="IPR018060">
    <property type="entry name" value="HTH_AraC"/>
</dbReference>
<evidence type="ECO:0000256" key="2">
    <source>
        <dbReference type="ARBA" id="ARBA00023125"/>
    </source>
</evidence>
<dbReference type="PANTHER" id="PTHR43280:SF2">
    <property type="entry name" value="HTH-TYPE TRANSCRIPTIONAL REGULATOR EXSA"/>
    <property type="match status" value="1"/>
</dbReference>
<organism evidence="5 6">
    <name type="scientific">Evansella vedderi</name>
    <dbReference type="NCBI Taxonomy" id="38282"/>
    <lineage>
        <taxon>Bacteria</taxon>
        <taxon>Bacillati</taxon>
        <taxon>Bacillota</taxon>
        <taxon>Bacilli</taxon>
        <taxon>Bacillales</taxon>
        <taxon>Bacillaceae</taxon>
        <taxon>Evansella</taxon>
    </lineage>
</organism>
<dbReference type="PROSITE" id="PS00041">
    <property type="entry name" value="HTH_ARAC_FAMILY_1"/>
    <property type="match status" value="1"/>
</dbReference>
<dbReference type="PRINTS" id="PR00032">
    <property type="entry name" value="HTHARAC"/>
</dbReference>
<dbReference type="SUPFAM" id="SSF46689">
    <property type="entry name" value="Homeodomain-like"/>
    <property type="match status" value="2"/>
</dbReference>
<dbReference type="Proteomes" id="UP001230005">
    <property type="component" value="Unassembled WGS sequence"/>
</dbReference>
<dbReference type="Pfam" id="PF02311">
    <property type="entry name" value="AraC_binding"/>
    <property type="match status" value="1"/>
</dbReference>
<gene>
    <name evidence="5" type="ORF">J2S74_000713</name>
</gene>